<keyword evidence="1" id="KW-0472">Membrane</keyword>
<keyword evidence="1" id="KW-0812">Transmembrane</keyword>
<dbReference type="EMBL" id="KB292450">
    <property type="protein sequence ID" value="ELU17561.1"/>
    <property type="molecule type" value="Genomic_DNA"/>
</dbReference>
<organism evidence="3">
    <name type="scientific">Capitella teleta</name>
    <name type="common">Polychaete worm</name>
    <dbReference type="NCBI Taxonomy" id="283909"/>
    <lineage>
        <taxon>Eukaryota</taxon>
        <taxon>Metazoa</taxon>
        <taxon>Spiralia</taxon>
        <taxon>Lophotrochozoa</taxon>
        <taxon>Annelida</taxon>
        <taxon>Polychaeta</taxon>
        <taxon>Sedentaria</taxon>
        <taxon>Scolecida</taxon>
        <taxon>Capitellidae</taxon>
        <taxon>Capitella</taxon>
    </lineage>
</organism>
<feature type="signal peptide" evidence="2">
    <location>
        <begin position="1"/>
        <end position="19"/>
    </location>
</feature>
<dbReference type="OMA" id="MEPIHTR"/>
<proteinExistence type="predicted"/>
<dbReference type="HOGENOM" id="CLU_044132_0_0_1"/>
<evidence type="ECO:0000313" key="5">
    <source>
        <dbReference type="Proteomes" id="UP000014760"/>
    </source>
</evidence>
<accession>R7VKP7</accession>
<evidence type="ECO:0000313" key="3">
    <source>
        <dbReference type="EMBL" id="ELU17561.1"/>
    </source>
</evidence>
<reference evidence="3 5" key="2">
    <citation type="journal article" date="2013" name="Nature">
        <title>Insights into bilaterian evolution from three spiralian genomes.</title>
        <authorList>
            <person name="Simakov O."/>
            <person name="Marletaz F."/>
            <person name="Cho S.J."/>
            <person name="Edsinger-Gonzales E."/>
            <person name="Havlak P."/>
            <person name="Hellsten U."/>
            <person name="Kuo D.H."/>
            <person name="Larsson T."/>
            <person name="Lv J."/>
            <person name="Arendt D."/>
            <person name="Savage R."/>
            <person name="Osoegawa K."/>
            <person name="de Jong P."/>
            <person name="Grimwood J."/>
            <person name="Chapman J.A."/>
            <person name="Shapiro H."/>
            <person name="Aerts A."/>
            <person name="Otillar R.P."/>
            <person name="Terry A.Y."/>
            <person name="Boore J.L."/>
            <person name="Grigoriev I.V."/>
            <person name="Lindberg D.R."/>
            <person name="Seaver E.C."/>
            <person name="Weisblat D.A."/>
            <person name="Putnam N.H."/>
            <person name="Rokhsar D.S."/>
        </authorList>
    </citation>
    <scope>NUCLEOTIDE SEQUENCE</scope>
    <source>
        <strain evidence="3 5">I ESC-2004</strain>
    </source>
</reference>
<feature type="transmembrane region" description="Helical" evidence="1">
    <location>
        <begin position="411"/>
        <end position="430"/>
    </location>
</feature>
<name>R7VKP7_CAPTE</name>
<gene>
    <name evidence="3" type="ORF">CAPTEDRAFT_187816</name>
</gene>
<evidence type="ECO:0000256" key="1">
    <source>
        <dbReference type="SAM" id="Phobius"/>
    </source>
</evidence>
<reference evidence="4" key="3">
    <citation type="submission" date="2015-06" db="UniProtKB">
        <authorList>
            <consortium name="EnsemblMetazoa"/>
        </authorList>
    </citation>
    <scope>IDENTIFICATION</scope>
</reference>
<evidence type="ECO:0000313" key="4">
    <source>
        <dbReference type="EnsemblMetazoa" id="CapteP187816"/>
    </source>
</evidence>
<keyword evidence="1" id="KW-1133">Transmembrane helix</keyword>
<evidence type="ECO:0000256" key="2">
    <source>
        <dbReference type="SAM" id="SignalP"/>
    </source>
</evidence>
<dbReference type="EMBL" id="AMQN01016826">
    <property type="status" value="NOT_ANNOTATED_CDS"/>
    <property type="molecule type" value="Genomic_DNA"/>
</dbReference>
<reference evidence="5" key="1">
    <citation type="submission" date="2012-12" db="EMBL/GenBank/DDBJ databases">
        <authorList>
            <person name="Hellsten U."/>
            <person name="Grimwood J."/>
            <person name="Chapman J.A."/>
            <person name="Shapiro H."/>
            <person name="Aerts A."/>
            <person name="Otillar R.P."/>
            <person name="Terry A.Y."/>
            <person name="Boore J.L."/>
            <person name="Simakov O."/>
            <person name="Marletaz F."/>
            <person name="Cho S.-J."/>
            <person name="Edsinger-Gonzales E."/>
            <person name="Havlak P."/>
            <person name="Kuo D.-H."/>
            <person name="Larsson T."/>
            <person name="Lv J."/>
            <person name="Arendt D."/>
            <person name="Savage R."/>
            <person name="Osoegawa K."/>
            <person name="de Jong P."/>
            <person name="Lindberg D.R."/>
            <person name="Seaver E.C."/>
            <person name="Weisblat D.A."/>
            <person name="Putnam N.H."/>
            <person name="Grigoriev I.V."/>
            <person name="Rokhsar D.S."/>
        </authorList>
    </citation>
    <scope>NUCLEOTIDE SEQUENCE</scope>
    <source>
        <strain evidence="5">I ESC-2004</strain>
    </source>
</reference>
<dbReference type="Proteomes" id="UP000014760">
    <property type="component" value="Unassembled WGS sequence"/>
</dbReference>
<keyword evidence="2" id="KW-0732">Signal</keyword>
<keyword evidence="5" id="KW-1185">Reference proteome</keyword>
<dbReference type="EnsemblMetazoa" id="CapteT187816">
    <property type="protein sequence ID" value="CapteP187816"/>
    <property type="gene ID" value="CapteG187816"/>
</dbReference>
<protein>
    <recommendedName>
        <fullName evidence="6">Apple domain-containing protein</fullName>
    </recommendedName>
</protein>
<evidence type="ECO:0008006" key="6">
    <source>
        <dbReference type="Google" id="ProtNLM"/>
    </source>
</evidence>
<dbReference type="AlphaFoldDB" id="R7VKP7"/>
<feature type="chain" id="PRO_5008789142" description="Apple domain-containing protein" evidence="2">
    <location>
        <begin position="20"/>
        <end position="466"/>
    </location>
</feature>
<sequence>MHLSRYIALFLVLSHTTSCHTANDNWIAFSYNICLSGNNDKILFGVSLDACKEACSDLTEFTCCSLEFVPEFCSLSFATVEKESSSVLAPCPGYASLVYFERSAPECQPDTTVADIVLTTKVTTEAVTTAPTTVVTTEDTTVTTQPTVVTTEDTTVTTQPTVVTTEDTTITTQPTVVTTEDTTITTQPTVVTTEDTTVTTQPTVVTTEDTTVTTQPTVVTTEDTTVTTQPTVVTTEDTTVTTQPTVVTTEDTTVTTQPTVVTTEDTTVTTQPTVVTTEDTPVTTQPTVVTTEDTTVTIQPTDVTAEDTTVTTDSSKYYTNATDLETITNLTSPSAITIFPSTELPFSFTPSLPSLPNTRIREYTTPHDFKETNQTTNTLPYQRQRPSLPPSVNVTEEKEEIVDSKYITTHVVIGCSFVVADLSFLLLILITDVPRILQHIHYLNGPYGRLFNIDQSRKKRRKALGY</sequence>
<dbReference type="STRING" id="283909.R7VKP7"/>